<gene>
    <name evidence="1" type="ORF">CLV37_115100</name>
</gene>
<dbReference type="Proteomes" id="UP000238083">
    <property type="component" value="Unassembled WGS sequence"/>
</dbReference>
<protein>
    <submittedName>
        <fullName evidence="1">Uncharacterized protein</fullName>
    </submittedName>
</protein>
<comment type="caution">
    <text evidence="1">The sequence shown here is derived from an EMBL/GenBank/DDBJ whole genome shotgun (WGS) entry which is preliminary data.</text>
</comment>
<dbReference type="AlphaFoldDB" id="A0A2T0QXR7"/>
<evidence type="ECO:0000313" key="1">
    <source>
        <dbReference type="EMBL" id="PRY10836.1"/>
    </source>
</evidence>
<evidence type="ECO:0000313" key="2">
    <source>
        <dbReference type="Proteomes" id="UP000238083"/>
    </source>
</evidence>
<organism evidence="1 2">
    <name type="scientific">Kineococcus rhizosphaerae</name>
    <dbReference type="NCBI Taxonomy" id="559628"/>
    <lineage>
        <taxon>Bacteria</taxon>
        <taxon>Bacillati</taxon>
        <taxon>Actinomycetota</taxon>
        <taxon>Actinomycetes</taxon>
        <taxon>Kineosporiales</taxon>
        <taxon>Kineosporiaceae</taxon>
        <taxon>Kineococcus</taxon>
    </lineage>
</organism>
<name>A0A2T0QXR7_9ACTN</name>
<proteinExistence type="predicted"/>
<keyword evidence="2" id="KW-1185">Reference proteome</keyword>
<accession>A0A2T0QXR7</accession>
<sequence>MRNHPMSLAGYGELEHYLCAREALEDVLTNNRGDFTGFRDHWRQVLDHARAGDFAGVMQREGRVNLVDPPEGTSWARWAEWVDLRLTEVAADPSTLAPLPRHPPSPIVREGLLDPAEQETVRRVLAEAPLPELAGRRDYLVLEAPHTIGVARQLDRATGQVSERPTRRIGVVLERRDSVRVVNLHAADAEAVVPPEEVRERWPVLGAAFGGWFSQNLVPEEDSPWWQQVGMLEQETDERLALLAAEITDLLTLDDSDVHAVVASAGCYVEPVHLRLWLQWMAWRIGYFDWK</sequence>
<reference evidence="1 2" key="1">
    <citation type="submission" date="2018-03" db="EMBL/GenBank/DDBJ databases">
        <title>Genomic Encyclopedia of Archaeal and Bacterial Type Strains, Phase II (KMG-II): from individual species to whole genera.</title>
        <authorList>
            <person name="Goeker M."/>
        </authorList>
    </citation>
    <scope>NUCLEOTIDE SEQUENCE [LARGE SCALE GENOMIC DNA]</scope>
    <source>
        <strain evidence="1 2">DSM 19711</strain>
    </source>
</reference>
<dbReference type="RefSeq" id="WP_170127462.1">
    <property type="nucleotide sequence ID" value="NZ_PVZF01000015.1"/>
</dbReference>
<dbReference type="EMBL" id="PVZF01000015">
    <property type="protein sequence ID" value="PRY10836.1"/>
    <property type="molecule type" value="Genomic_DNA"/>
</dbReference>